<evidence type="ECO:0000313" key="1">
    <source>
        <dbReference type="EMBL" id="VYS58261.1"/>
    </source>
</evidence>
<dbReference type="ExpressionAtlas" id="A0A654FHP6">
    <property type="expression patterns" value="baseline and differential"/>
</dbReference>
<gene>
    <name evidence="1" type="ORF">AN1_LOCUS13708</name>
</gene>
<dbReference type="Proteomes" id="UP000426265">
    <property type="component" value="Unassembled WGS sequence"/>
</dbReference>
<evidence type="ECO:0000313" key="2">
    <source>
        <dbReference type="Proteomes" id="UP000426265"/>
    </source>
</evidence>
<accession>A0A654FHP6</accession>
<dbReference type="EMBL" id="CACRSJ010000106">
    <property type="protein sequence ID" value="VYS58261.1"/>
    <property type="molecule type" value="Genomic_DNA"/>
</dbReference>
<proteinExistence type="predicted"/>
<sequence length="61" mass="7090">MDASDNIKTTYYGTRMIFLHTVITLNDKKSVTVPKQITGRQRTCVWLTLMIPRLEPPLLRN</sequence>
<organism evidence="1 2">
    <name type="scientific">Arabidopsis thaliana</name>
    <name type="common">Mouse-ear cress</name>
    <dbReference type="NCBI Taxonomy" id="3702"/>
    <lineage>
        <taxon>Eukaryota</taxon>
        <taxon>Viridiplantae</taxon>
        <taxon>Streptophyta</taxon>
        <taxon>Embryophyta</taxon>
        <taxon>Tracheophyta</taxon>
        <taxon>Spermatophyta</taxon>
        <taxon>Magnoliopsida</taxon>
        <taxon>eudicotyledons</taxon>
        <taxon>Gunneridae</taxon>
        <taxon>Pentapetalae</taxon>
        <taxon>rosids</taxon>
        <taxon>malvids</taxon>
        <taxon>Brassicales</taxon>
        <taxon>Brassicaceae</taxon>
        <taxon>Camelineae</taxon>
        <taxon>Arabidopsis</taxon>
    </lineage>
</organism>
<reference evidence="1 2" key="1">
    <citation type="submission" date="2019-11" db="EMBL/GenBank/DDBJ databases">
        <authorList>
            <person name="Jiao W.-B."/>
            <person name="Schneeberger K."/>
        </authorList>
    </citation>
    <scope>NUCLEOTIDE SEQUENCE [LARGE SCALE GENOMIC DNA]</scope>
    <source>
        <strain evidence="2">cv. An-1</strain>
    </source>
</reference>
<dbReference type="AlphaFoldDB" id="A0A654FHP6"/>
<name>A0A654FHP6_ARATH</name>
<protein>
    <submittedName>
        <fullName evidence="1">Uncharacterized protein</fullName>
    </submittedName>
</protein>